<dbReference type="RefSeq" id="WP_207822476.1">
    <property type="nucleotide sequence ID" value="NZ_CP062006.1"/>
</dbReference>
<keyword evidence="1" id="KW-0472">Membrane</keyword>
<name>A0ABX7SHE2_9CAUL</name>
<protein>
    <submittedName>
        <fullName evidence="2">Uncharacterized protein</fullName>
    </submittedName>
</protein>
<feature type="transmembrane region" description="Helical" evidence="1">
    <location>
        <begin position="72"/>
        <end position="91"/>
    </location>
</feature>
<gene>
    <name evidence="2" type="ORF">IFE19_11630</name>
</gene>
<feature type="transmembrane region" description="Helical" evidence="1">
    <location>
        <begin position="48"/>
        <end position="65"/>
    </location>
</feature>
<feature type="transmembrane region" description="Helical" evidence="1">
    <location>
        <begin position="15"/>
        <end position="36"/>
    </location>
</feature>
<accession>A0ABX7SHE2</accession>
<evidence type="ECO:0000313" key="3">
    <source>
        <dbReference type="Proteomes" id="UP000663942"/>
    </source>
</evidence>
<organism evidence="2 3">
    <name type="scientific">Brevundimonas pondensis</name>
    <dbReference type="NCBI Taxonomy" id="2774189"/>
    <lineage>
        <taxon>Bacteria</taxon>
        <taxon>Pseudomonadati</taxon>
        <taxon>Pseudomonadota</taxon>
        <taxon>Alphaproteobacteria</taxon>
        <taxon>Caulobacterales</taxon>
        <taxon>Caulobacteraceae</taxon>
        <taxon>Brevundimonas</taxon>
    </lineage>
</organism>
<sequence length="98" mass="10691">MTSLTRMEIGRVGRFWRVGLWGLIVVLLLTPLVAMQFTREVAWDGADFAFAGLLLVGAGLLFELAARVTRSVMWRMAIGAVLLLGVLVIWADAAVGVF</sequence>
<evidence type="ECO:0000256" key="1">
    <source>
        <dbReference type="SAM" id="Phobius"/>
    </source>
</evidence>
<evidence type="ECO:0000313" key="2">
    <source>
        <dbReference type="EMBL" id="QTC86788.1"/>
    </source>
</evidence>
<keyword evidence="1" id="KW-1133">Transmembrane helix</keyword>
<keyword evidence="3" id="KW-1185">Reference proteome</keyword>
<dbReference type="EMBL" id="CP062006">
    <property type="protein sequence ID" value="QTC86788.1"/>
    <property type="molecule type" value="Genomic_DNA"/>
</dbReference>
<reference evidence="2 3" key="1">
    <citation type="submission" date="2020-09" db="EMBL/GenBank/DDBJ databases">
        <title>Brevundimonas sp. LVF1 isolated from an oligotrophic pond in Goettingen, Germany.</title>
        <authorList>
            <person name="Friedrich I."/>
            <person name="Klassen A."/>
            <person name="Neubauer H."/>
            <person name="Schneider D."/>
            <person name="Hertel R."/>
            <person name="Daniel R."/>
        </authorList>
    </citation>
    <scope>NUCLEOTIDE SEQUENCE [LARGE SCALE GENOMIC DNA]</scope>
    <source>
        <strain evidence="2 3">LVF1</strain>
    </source>
</reference>
<proteinExistence type="predicted"/>
<keyword evidence="1" id="KW-0812">Transmembrane</keyword>
<dbReference type="Proteomes" id="UP000663942">
    <property type="component" value="Chromosome"/>
</dbReference>